<dbReference type="PIRSF" id="PIRSF033563">
    <property type="entry name" value="UCP033563"/>
    <property type="match status" value="1"/>
</dbReference>
<dbReference type="AlphaFoldDB" id="A0A6N7XD41"/>
<dbReference type="Pfam" id="PF06245">
    <property type="entry name" value="DUF1015"/>
    <property type="match status" value="1"/>
</dbReference>
<keyword evidence="2" id="KW-1185">Reference proteome</keyword>
<comment type="caution">
    <text evidence="1">The sequence shown here is derived from an EMBL/GenBank/DDBJ whole genome shotgun (WGS) entry which is preliminary data.</text>
</comment>
<evidence type="ECO:0000313" key="2">
    <source>
        <dbReference type="Proteomes" id="UP000469325"/>
    </source>
</evidence>
<proteinExistence type="predicted"/>
<dbReference type="EMBL" id="VUNC01000002">
    <property type="protein sequence ID" value="MST72243.1"/>
    <property type="molecule type" value="Genomic_DNA"/>
</dbReference>
<accession>A0A6N7XD41</accession>
<evidence type="ECO:0000313" key="1">
    <source>
        <dbReference type="EMBL" id="MST72243.1"/>
    </source>
</evidence>
<dbReference type="PANTHER" id="PTHR36454">
    <property type="entry name" value="LMO2823 PROTEIN"/>
    <property type="match status" value="1"/>
</dbReference>
<dbReference type="InterPro" id="IPR008323">
    <property type="entry name" value="UCP033563"/>
</dbReference>
<gene>
    <name evidence="1" type="ORF">FYJ68_03860</name>
</gene>
<sequence length="412" mass="45582">MRAEPMTCWRPAPERAEEFASLPYDVFDREGARAYVAAHPRSFLAIDRPETSFPPDHDMYAPDVYQRAADLMRERATDGTLVHDETPSYYIYRLEQDGHAQTGIACACSVDEYLDGTIRRHENTTATKEEDRVRHIRATGAQTGPIFLTYRDNYAIDVLVGAASSATPLYDFTDAEDVRQTVWRVSRPAAVEALRATFSTIPCAYIADGHHRAASAVRVCQELREKDGGKEGERPWDTFLAVLFPASQLHVMAYNRVVLDRGGRSVDELVGDVEAAGFEVGPAQDEPVSPAGRHEFGMFVGGAWHPVRLTAELPEDGDPVSALDASILQERVLSPILGIDDPRTSERIRFVGGIEGLGRLQELSGDDGVAFSLFPTSVNELMAVSDAGELMPPKSTWFEPKLRSGLFIRRLK</sequence>
<protein>
    <submittedName>
        <fullName evidence="1">DUF1015 domain-containing protein</fullName>
    </submittedName>
</protein>
<reference evidence="1 2" key="1">
    <citation type="submission" date="2019-08" db="EMBL/GenBank/DDBJ databases">
        <title>In-depth cultivation of the pig gut microbiome towards novel bacterial diversity and tailored functional studies.</title>
        <authorList>
            <person name="Wylensek D."/>
            <person name="Hitch T.C.A."/>
            <person name="Clavel T."/>
        </authorList>
    </citation>
    <scope>NUCLEOTIDE SEQUENCE [LARGE SCALE GENOMIC DNA]</scope>
    <source>
        <strain evidence="1 2">CA-Schmier-601-WT-1</strain>
    </source>
</reference>
<organism evidence="1 2">
    <name type="scientific">Olsenella porci</name>
    <dbReference type="NCBI Taxonomy" id="2652279"/>
    <lineage>
        <taxon>Bacteria</taxon>
        <taxon>Bacillati</taxon>
        <taxon>Actinomycetota</taxon>
        <taxon>Coriobacteriia</taxon>
        <taxon>Coriobacteriales</taxon>
        <taxon>Atopobiaceae</taxon>
        <taxon>Olsenella</taxon>
    </lineage>
</organism>
<dbReference type="RefSeq" id="WP_154434138.1">
    <property type="nucleotide sequence ID" value="NZ_VUNC01000002.1"/>
</dbReference>
<name>A0A6N7XD41_9ACTN</name>
<dbReference type="PANTHER" id="PTHR36454:SF1">
    <property type="entry name" value="DUF1015 DOMAIN-CONTAINING PROTEIN"/>
    <property type="match status" value="1"/>
</dbReference>
<dbReference type="Proteomes" id="UP000469325">
    <property type="component" value="Unassembled WGS sequence"/>
</dbReference>